<dbReference type="SUPFAM" id="SSF51197">
    <property type="entry name" value="Clavaminate synthase-like"/>
    <property type="match status" value="1"/>
</dbReference>
<keyword evidence="2" id="KW-1185">Reference proteome</keyword>
<evidence type="ECO:0000313" key="1">
    <source>
        <dbReference type="EMBL" id="TLU67485.1"/>
    </source>
</evidence>
<dbReference type="RefSeq" id="WP_138318088.1">
    <property type="nucleotide sequence ID" value="NZ_VCBC01000002.1"/>
</dbReference>
<sequence length="276" mass="32347">MKQIKAKPDISLITTYHQQYEADGYFIIPECFKSPALQALTAEVERIYQFWMSDNERDVQQYAMVNMHGLTEAIYFQGGECPDRERGHFFNSLVPINMIETLSGVFGNKLYFHNTQLFFNPYKNRRKPYWHRDTQYNGKTEDVQKDYLKTLLNLHIRIPLIDEVGIELIPGTHRRWDTDKERNVRLQLSGNENHQPLPGSKLIDLKAGDALVFSAQMIHRGHYCKPQRLALDLCVGKPHPDTIKYIDNKHLPLQSQIQYINNPCWYENAINHLDDK</sequence>
<dbReference type="AlphaFoldDB" id="A0A5R9IPL7"/>
<dbReference type="PANTHER" id="PTHR40470:SF1">
    <property type="entry name" value="PHYTANOYL-COA DIOXYGENASE FAMILY PROTEIN (AFU_ORTHOLOGUE AFUA_2G15850)"/>
    <property type="match status" value="1"/>
</dbReference>
<dbReference type="InterPro" id="IPR008775">
    <property type="entry name" value="Phytyl_CoA_dOase-like"/>
</dbReference>
<dbReference type="Proteomes" id="UP000307790">
    <property type="component" value="Unassembled WGS sequence"/>
</dbReference>
<comment type="caution">
    <text evidence="1">The sequence shown here is derived from an EMBL/GenBank/DDBJ whole genome shotgun (WGS) entry which is preliminary data.</text>
</comment>
<proteinExistence type="predicted"/>
<keyword evidence="1" id="KW-0223">Dioxygenase</keyword>
<organism evidence="1 2">
    <name type="scientific">Thalassotalea litorea</name>
    <dbReference type="NCBI Taxonomy" id="2020715"/>
    <lineage>
        <taxon>Bacteria</taxon>
        <taxon>Pseudomonadati</taxon>
        <taxon>Pseudomonadota</taxon>
        <taxon>Gammaproteobacteria</taxon>
        <taxon>Alteromonadales</taxon>
        <taxon>Colwelliaceae</taxon>
        <taxon>Thalassotalea</taxon>
    </lineage>
</organism>
<gene>
    <name evidence="1" type="ORF">FE810_00575</name>
</gene>
<dbReference type="Gene3D" id="2.60.120.620">
    <property type="entry name" value="q2cbj1_9rhob like domain"/>
    <property type="match status" value="1"/>
</dbReference>
<keyword evidence="1" id="KW-0560">Oxidoreductase</keyword>
<dbReference type="PANTHER" id="PTHR40470">
    <property type="entry name" value="PHYTANOYL-COA DIOXYGENASE FAMILY PROTEIN (AFU_ORTHOLOGUE AFUA_2G15850)"/>
    <property type="match status" value="1"/>
</dbReference>
<dbReference type="GO" id="GO:0016706">
    <property type="term" value="F:2-oxoglutarate-dependent dioxygenase activity"/>
    <property type="evidence" value="ECO:0007669"/>
    <property type="project" value="UniProtKB-ARBA"/>
</dbReference>
<reference evidence="1 2" key="1">
    <citation type="submission" date="2019-05" db="EMBL/GenBank/DDBJ databases">
        <title>Genome sequences of Thalassotalea litorea 1K03283.</title>
        <authorList>
            <person name="Zhang D."/>
        </authorList>
    </citation>
    <scope>NUCLEOTIDE SEQUENCE [LARGE SCALE GENOMIC DNA]</scope>
    <source>
        <strain evidence="1 2">MCCC 1K03283</strain>
    </source>
</reference>
<protein>
    <submittedName>
        <fullName evidence="1">Phytanoyl-CoA dioxygenase family protein</fullName>
    </submittedName>
</protein>
<name>A0A5R9IPL7_9GAMM</name>
<dbReference type="OrthoDB" id="345086at2"/>
<accession>A0A5R9IPL7</accession>
<dbReference type="EMBL" id="VCBC01000002">
    <property type="protein sequence ID" value="TLU67485.1"/>
    <property type="molecule type" value="Genomic_DNA"/>
</dbReference>
<dbReference type="Pfam" id="PF05721">
    <property type="entry name" value="PhyH"/>
    <property type="match status" value="1"/>
</dbReference>
<evidence type="ECO:0000313" key="2">
    <source>
        <dbReference type="Proteomes" id="UP000307790"/>
    </source>
</evidence>